<dbReference type="AlphaFoldDB" id="V9G0S4"/>
<sequence>MEVTPTLDDAEALRQLMLADEHLMICLCGVDEEHDEDARALQEAVQKIVRIKKQMGGNHQISLARVQGSRLIVEQEFTKDVDTLVAAVPGLLTSAVCDSMVDLDALLAEAARYFGAQREMERQATSSFRLLLVYRQVKKCLSYRVRRCTPTRVKSPRRLSKTLFVIWTSSTGIKTSPLRQLRTCSTSSALTTTRTYLPSFTS</sequence>
<organism evidence="1 2">
    <name type="scientific">Phytophthora nicotianae P1569</name>
    <dbReference type="NCBI Taxonomy" id="1317065"/>
    <lineage>
        <taxon>Eukaryota</taxon>
        <taxon>Sar</taxon>
        <taxon>Stramenopiles</taxon>
        <taxon>Oomycota</taxon>
        <taxon>Peronosporomycetes</taxon>
        <taxon>Peronosporales</taxon>
        <taxon>Peronosporaceae</taxon>
        <taxon>Phytophthora</taxon>
    </lineage>
</organism>
<comment type="caution">
    <text evidence="1">The sequence shown here is derived from an EMBL/GenBank/DDBJ whole genome shotgun (WGS) entry which is preliminary data.</text>
</comment>
<evidence type="ECO:0000313" key="1">
    <source>
        <dbReference type="EMBL" id="ETI56653.1"/>
    </source>
</evidence>
<protein>
    <submittedName>
        <fullName evidence="1">Uncharacterized protein</fullName>
    </submittedName>
</protein>
<gene>
    <name evidence="1" type="ORF">F443_00889</name>
</gene>
<dbReference type="HOGENOM" id="CLU_1506300_0_0_1"/>
<reference evidence="1 2" key="1">
    <citation type="submission" date="2013-11" db="EMBL/GenBank/DDBJ databases">
        <title>The Genome Sequence of Phytophthora parasitica P1569.</title>
        <authorList>
            <consortium name="The Broad Institute Genomics Platform"/>
            <person name="Russ C."/>
            <person name="Tyler B."/>
            <person name="Panabieres F."/>
            <person name="Shan W."/>
            <person name="Tripathy S."/>
            <person name="Grunwald N."/>
            <person name="Machado M."/>
            <person name="Johnson C.S."/>
            <person name="Arredondo F."/>
            <person name="Hong C."/>
            <person name="Coffey M."/>
            <person name="Young S.K."/>
            <person name="Zeng Q."/>
            <person name="Gargeya S."/>
            <person name="Fitzgerald M."/>
            <person name="Abouelleil A."/>
            <person name="Alvarado L."/>
            <person name="Chapman S.B."/>
            <person name="Gainer-Dewar J."/>
            <person name="Goldberg J."/>
            <person name="Griggs A."/>
            <person name="Gujja S."/>
            <person name="Hansen M."/>
            <person name="Howarth C."/>
            <person name="Imamovic A."/>
            <person name="Ireland A."/>
            <person name="Larimer J."/>
            <person name="McCowan C."/>
            <person name="Murphy C."/>
            <person name="Pearson M."/>
            <person name="Poon T.W."/>
            <person name="Priest M."/>
            <person name="Roberts A."/>
            <person name="Saif S."/>
            <person name="Shea T."/>
            <person name="Sykes S."/>
            <person name="Wortman J."/>
            <person name="Nusbaum C."/>
            <person name="Birren B."/>
        </authorList>
    </citation>
    <scope>NUCLEOTIDE SEQUENCE [LARGE SCALE GENOMIC DNA]</scope>
    <source>
        <strain evidence="1 2">P1569</strain>
    </source>
</reference>
<keyword evidence="2" id="KW-1185">Reference proteome</keyword>
<evidence type="ECO:0000313" key="2">
    <source>
        <dbReference type="Proteomes" id="UP000018721"/>
    </source>
</evidence>
<dbReference type="Proteomes" id="UP000018721">
    <property type="component" value="Unassembled WGS sequence"/>
</dbReference>
<dbReference type="EMBL" id="ANIZ01000146">
    <property type="protein sequence ID" value="ETI56652.1"/>
    <property type="molecule type" value="Genomic_DNA"/>
</dbReference>
<accession>V9G0S4</accession>
<name>V9G0S4_PHYNI</name>
<proteinExistence type="predicted"/>
<dbReference type="EMBL" id="ANIZ01000146">
    <property type="protein sequence ID" value="ETI56653.1"/>
    <property type="molecule type" value="Genomic_DNA"/>
</dbReference>